<dbReference type="Proteomes" id="UP000651208">
    <property type="component" value="Unassembled WGS sequence"/>
</dbReference>
<organism evidence="1 2">
    <name type="scientific">Frischella japonica</name>
    <dbReference type="NCBI Taxonomy" id="2741544"/>
    <lineage>
        <taxon>Bacteria</taxon>
        <taxon>Pseudomonadati</taxon>
        <taxon>Pseudomonadota</taxon>
        <taxon>Gammaproteobacteria</taxon>
        <taxon>Orbales</taxon>
        <taxon>Orbaceae</taxon>
        <taxon>Frischella</taxon>
    </lineage>
</organism>
<dbReference type="EMBL" id="JABURY010000015">
    <property type="protein sequence ID" value="MBC9130855.1"/>
    <property type="molecule type" value="Genomic_DNA"/>
</dbReference>
<proteinExistence type="predicted"/>
<evidence type="ECO:0000313" key="2">
    <source>
        <dbReference type="Proteomes" id="UP000651208"/>
    </source>
</evidence>
<keyword evidence="2" id="KW-1185">Reference proteome</keyword>
<dbReference type="RefSeq" id="WP_187755303.1">
    <property type="nucleotide sequence ID" value="NZ_JABURY010000015.1"/>
</dbReference>
<comment type="caution">
    <text evidence="1">The sequence shown here is derived from an EMBL/GenBank/DDBJ whole genome shotgun (WGS) entry which is preliminary data.</text>
</comment>
<gene>
    <name evidence="1" type="ORF">FcAc13_05975</name>
</gene>
<name>A0ABR7QXC4_9GAMM</name>
<evidence type="ECO:0000313" key="1">
    <source>
        <dbReference type="EMBL" id="MBC9130855.1"/>
    </source>
</evidence>
<accession>A0ABR7QXC4</accession>
<reference evidence="1 2" key="1">
    <citation type="submission" date="2020-06" db="EMBL/GenBank/DDBJ databases">
        <title>Frischella cerana isolated from Apis cerana gut homogenate.</title>
        <authorList>
            <person name="Wolter L.A."/>
            <person name="Suenami S."/>
            <person name="Miyazaki R."/>
        </authorList>
    </citation>
    <scope>NUCLEOTIDE SEQUENCE [LARGE SCALE GENOMIC DNA]</scope>
    <source>
        <strain evidence="1 2">Ac13</strain>
    </source>
</reference>
<sequence>MISGVDYIFYTSKDASTFFMEFETKLKVIWEHYYKEEDFEDNMYNAFYALDKVMFDEMDNKGFYLNKNGEGPFYLIFNPKYSNIENRITVVLPSIIEESMFCKKIYEIVVKVK</sequence>
<protein>
    <submittedName>
        <fullName evidence="1">Uncharacterized protein</fullName>
    </submittedName>
</protein>